<dbReference type="PRINTS" id="PR01438">
    <property type="entry name" value="UNVRSLSTRESS"/>
</dbReference>
<dbReference type="HOGENOM" id="CLU_049301_16_0_2"/>
<dbReference type="PANTHER" id="PTHR46268">
    <property type="entry name" value="STRESS RESPONSE PROTEIN NHAX"/>
    <property type="match status" value="1"/>
</dbReference>
<dbReference type="eggNOG" id="arCOG02053">
    <property type="taxonomic scope" value="Archaea"/>
</dbReference>
<evidence type="ECO:0000313" key="4">
    <source>
        <dbReference type="Proteomes" id="UP000006565"/>
    </source>
</evidence>
<dbReference type="RefSeq" id="WP_013329820.1">
    <property type="nucleotide sequence ID" value="NC_014507.1"/>
</dbReference>
<dbReference type="EMBL" id="CP002117">
    <property type="protein sequence ID" value="ADN36643.1"/>
    <property type="molecule type" value="Genomic_DNA"/>
</dbReference>
<dbReference type="InterPro" id="IPR006015">
    <property type="entry name" value="Universal_stress_UspA"/>
</dbReference>
<evidence type="ECO:0000313" key="3">
    <source>
        <dbReference type="EMBL" id="ADN36643.1"/>
    </source>
</evidence>
<sequence>MFKKILVALDGSPFSENALHVAVDEARIRNAELHALYVVHHIVTHNMIYDRGVSAPEGNVNTYHEIMEEEAKKVLSHAEEVASDEGVSIITHFMIGDPRDLIVDFSEKIKADLIIVGSSGKSSLDRFFLGSVSSSVVEHSDITTIIVRN</sequence>
<dbReference type="GeneID" id="9744368"/>
<dbReference type="OrthoDB" id="105697at2157"/>
<comment type="similarity">
    <text evidence="1">Belongs to the universal stress protein A family.</text>
</comment>
<dbReference type="STRING" id="679926.Mpet_1891"/>
<proteinExistence type="inferred from homology"/>
<reference evidence="3 4" key="1">
    <citation type="journal article" date="2010" name="Stand. Genomic Sci.">
        <title>Complete genome sequence of Methanoplanus petrolearius type strain (SEBR 4847).</title>
        <authorList>
            <person name="Brambilla E."/>
            <person name="Djao O.D."/>
            <person name="Daligault H."/>
            <person name="Lapidus A."/>
            <person name="Lucas S."/>
            <person name="Hammon N."/>
            <person name="Nolan M."/>
            <person name="Tice H."/>
            <person name="Cheng J.F."/>
            <person name="Han C."/>
            <person name="Tapia R."/>
            <person name="Goodwin L."/>
            <person name="Pitluck S."/>
            <person name="Liolios K."/>
            <person name="Ivanova N."/>
            <person name="Mavromatis K."/>
            <person name="Mikhailova N."/>
            <person name="Pati A."/>
            <person name="Chen A."/>
            <person name="Palaniappan K."/>
            <person name="Land M."/>
            <person name="Hauser L."/>
            <person name="Chang Y.J."/>
            <person name="Jeffries C.D."/>
            <person name="Rohde M."/>
            <person name="Spring S."/>
            <person name="Sikorski J."/>
            <person name="Goker M."/>
            <person name="Woyke T."/>
            <person name="Bristow J."/>
            <person name="Eisen J.A."/>
            <person name="Markowitz V."/>
            <person name="Hugenholtz P."/>
            <person name="Kyrpides N.C."/>
            <person name="Klenk H.P."/>
        </authorList>
    </citation>
    <scope>NUCLEOTIDE SEQUENCE [LARGE SCALE GENOMIC DNA]</scope>
    <source>
        <strain evidence="4">DSM 11571 / OCM 486 / SEBR 4847</strain>
    </source>
</reference>
<dbReference type="InterPro" id="IPR006016">
    <property type="entry name" value="UspA"/>
</dbReference>
<dbReference type="Pfam" id="PF00582">
    <property type="entry name" value="Usp"/>
    <property type="match status" value="1"/>
</dbReference>
<dbReference type="Proteomes" id="UP000006565">
    <property type="component" value="Chromosome"/>
</dbReference>
<dbReference type="Gene3D" id="3.40.50.620">
    <property type="entry name" value="HUPs"/>
    <property type="match status" value="1"/>
</dbReference>
<name>E1RIQ1_METP4</name>
<gene>
    <name evidence="3" type="ordered locus">Mpet_1891</name>
</gene>
<dbReference type="CDD" id="cd00293">
    <property type="entry name" value="USP-like"/>
    <property type="match status" value="1"/>
</dbReference>
<feature type="domain" description="UspA" evidence="2">
    <location>
        <begin position="1"/>
        <end position="148"/>
    </location>
</feature>
<dbReference type="SUPFAM" id="SSF52402">
    <property type="entry name" value="Adenine nucleotide alpha hydrolases-like"/>
    <property type="match status" value="1"/>
</dbReference>
<dbReference type="PANTHER" id="PTHR46268:SF6">
    <property type="entry name" value="UNIVERSAL STRESS PROTEIN UP12"/>
    <property type="match status" value="1"/>
</dbReference>
<dbReference type="AlphaFoldDB" id="E1RIQ1"/>
<organism evidence="3 4">
    <name type="scientific">Methanolacinia petrolearia (strain DSM 11571 / OCM 486 / SEBR 4847)</name>
    <name type="common">Methanoplanus petrolearius</name>
    <dbReference type="NCBI Taxonomy" id="679926"/>
    <lineage>
        <taxon>Archaea</taxon>
        <taxon>Methanobacteriati</taxon>
        <taxon>Methanobacteriota</taxon>
        <taxon>Stenosarchaea group</taxon>
        <taxon>Methanomicrobia</taxon>
        <taxon>Methanomicrobiales</taxon>
        <taxon>Methanomicrobiaceae</taxon>
        <taxon>Methanolacinia</taxon>
    </lineage>
</organism>
<protein>
    <submittedName>
        <fullName evidence="3">UspA domain protein</fullName>
    </submittedName>
</protein>
<keyword evidence="4" id="KW-1185">Reference proteome</keyword>
<evidence type="ECO:0000259" key="2">
    <source>
        <dbReference type="Pfam" id="PF00582"/>
    </source>
</evidence>
<evidence type="ECO:0000256" key="1">
    <source>
        <dbReference type="ARBA" id="ARBA00008791"/>
    </source>
</evidence>
<dbReference type="KEGG" id="mpi:Mpet_1891"/>
<dbReference type="InterPro" id="IPR014729">
    <property type="entry name" value="Rossmann-like_a/b/a_fold"/>
</dbReference>
<accession>E1RIQ1</accession>